<keyword evidence="2 7" id="KW-0812">Transmembrane</keyword>
<feature type="transmembrane region" description="Helical" evidence="7">
    <location>
        <begin position="141"/>
        <end position="162"/>
    </location>
</feature>
<evidence type="ECO:0000256" key="7">
    <source>
        <dbReference type="SAM" id="Phobius"/>
    </source>
</evidence>
<keyword evidence="5 7" id="KW-0472">Membrane</keyword>
<proteinExistence type="inferred from homology"/>
<evidence type="ECO:0000256" key="6">
    <source>
        <dbReference type="ARBA" id="ARBA00029467"/>
    </source>
</evidence>
<gene>
    <name evidence="8" type="ORF">CMV_015024</name>
</gene>
<dbReference type="InterPro" id="IPR009606">
    <property type="entry name" value="DEAL/Modifying_wall_lignin1/2"/>
</dbReference>
<keyword evidence="3" id="KW-0732">Signal</keyword>
<evidence type="ECO:0000313" key="8">
    <source>
        <dbReference type="EMBL" id="KAF3960246.1"/>
    </source>
</evidence>
<evidence type="ECO:0000256" key="3">
    <source>
        <dbReference type="ARBA" id="ARBA00022729"/>
    </source>
</evidence>
<keyword evidence="4 7" id="KW-1133">Transmembrane helix</keyword>
<evidence type="ECO:0000256" key="4">
    <source>
        <dbReference type="ARBA" id="ARBA00022989"/>
    </source>
</evidence>
<evidence type="ECO:0000256" key="2">
    <source>
        <dbReference type="ARBA" id="ARBA00022692"/>
    </source>
</evidence>
<comment type="similarity">
    <text evidence="6">Belongs to the DESIGUAL family.</text>
</comment>
<feature type="transmembrane region" description="Helical" evidence="7">
    <location>
        <begin position="96"/>
        <end position="121"/>
    </location>
</feature>
<evidence type="ECO:0000256" key="1">
    <source>
        <dbReference type="ARBA" id="ARBA00004127"/>
    </source>
</evidence>
<dbReference type="EMBL" id="JRKL02002147">
    <property type="protein sequence ID" value="KAF3960246.1"/>
    <property type="molecule type" value="Genomic_DNA"/>
</dbReference>
<evidence type="ECO:0000313" key="9">
    <source>
        <dbReference type="Proteomes" id="UP000737018"/>
    </source>
</evidence>
<dbReference type="AlphaFoldDB" id="A0A8J4QVB6"/>
<keyword evidence="9" id="KW-1185">Reference proteome</keyword>
<sequence length="181" mass="19621">MEKHQYGFALSFSIVVSLGLASFLSCIAAELKRTKIKDIKLDGKLCYLPGSHAFGFGIAALVCLLIAQIIGNLIICMNSCSREKRNNCKTRRQRTASILLSISWLSFGIAVILMSVAISMSRSQPYGKGWLDGECYLVKDGAYIGSAILVLITIGSTLGSAITTKRKSQTDKDQKIHAQVG</sequence>
<dbReference type="Proteomes" id="UP000737018">
    <property type="component" value="Unassembled WGS sequence"/>
</dbReference>
<accession>A0A8J4QVB6</accession>
<comment type="caution">
    <text evidence="8">The sequence shown here is derived from an EMBL/GenBank/DDBJ whole genome shotgun (WGS) entry which is preliminary data.</text>
</comment>
<protein>
    <submittedName>
        <fullName evidence="8">Uncharacterized protein</fullName>
    </submittedName>
</protein>
<dbReference type="InterPro" id="IPR052222">
    <property type="entry name" value="DESIGUAL"/>
</dbReference>
<dbReference type="Pfam" id="PF06749">
    <property type="entry name" value="DUF1218"/>
    <property type="match status" value="1"/>
</dbReference>
<reference evidence="8" key="1">
    <citation type="submission" date="2020-03" db="EMBL/GenBank/DDBJ databases">
        <title>Castanea mollissima Vanexum genome sequencing.</title>
        <authorList>
            <person name="Staton M."/>
        </authorList>
    </citation>
    <scope>NUCLEOTIDE SEQUENCE</scope>
    <source>
        <tissue evidence="8">Leaf</tissue>
    </source>
</reference>
<dbReference type="OrthoDB" id="1877293at2759"/>
<organism evidence="8 9">
    <name type="scientific">Castanea mollissima</name>
    <name type="common">Chinese chestnut</name>
    <dbReference type="NCBI Taxonomy" id="60419"/>
    <lineage>
        <taxon>Eukaryota</taxon>
        <taxon>Viridiplantae</taxon>
        <taxon>Streptophyta</taxon>
        <taxon>Embryophyta</taxon>
        <taxon>Tracheophyta</taxon>
        <taxon>Spermatophyta</taxon>
        <taxon>Magnoliopsida</taxon>
        <taxon>eudicotyledons</taxon>
        <taxon>Gunneridae</taxon>
        <taxon>Pentapetalae</taxon>
        <taxon>rosids</taxon>
        <taxon>fabids</taxon>
        <taxon>Fagales</taxon>
        <taxon>Fagaceae</taxon>
        <taxon>Castanea</taxon>
    </lineage>
</organism>
<comment type="subcellular location">
    <subcellularLocation>
        <location evidence="1">Endomembrane system</location>
        <topology evidence="1">Multi-pass membrane protein</topology>
    </subcellularLocation>
</comment>
<name>A0A8J4QVB6_9ROSI</name>
<dbReference type="GO" id="GO:0012505">
    <property type="term" value="C:endomembrane system"/>
    <property type="evidence" value="ECO:0007669"/>
    <property type="project" value="UniProtKB-SubCell"/>
</dbReference>
<feature type="transmembrane region" description="Helical" evidence="7">
    <location>
        <begin position="52"/>
        <end position="75"/>
    </location>
</feature>
<dbReference type="PROSITE" id="PS51257">
    <property type="entry name" value="PROKAR_LIPOPROTEIN"/>
    <property type="match status" value="1"/>
</dbReference>
<dbReference type="PANTHER" id="PTHR31769">
    <property type="entry name" value="OS07G0462200 PROTEIN-RELATED"/>
    <property type="match status" value="1"/>
</dbReference>
<evidence type="ECO:0000256" key="5">
    <source>
        <dbReference type="ARBA" id="ARBA00023136"/>
    </source>
</evidence>